<feature type="transmembrane region" description="Helical" evidence="3">
    <location>
        <begin position="576"/>
        <end position="602"/>
    </location>
</feature>
<sequence>MNRILKDTRSSDSEKIPLFDEKMRRAQKAAMANQWNEFMRIIKEEKIDMFGWFDLLGNTAIHVVTRSNKPQLLIELLQMLPDEDHRWRAVRTKNREENTVLHEVIFCKKVEMADVVLKYDKSAEGEVSEEMNRSLLEMTNIKGETPLFRAAKYGKLKMLKHLADHLAKHNKVGDIQRHLHRALDNFSALHASVIGQYFDVALWLVRLDQGLALEKGQKDQRGFTCLQLLSKMPHVFRSHSSMGLVKRFIYHLLPDEGYEIGDGESLKLFSHGKDLESGKFDDRNFPKSVISKINYSFWKRFAKEFEGINDMWKQKKKHRLAESLADILVECDLSWQVSCDNYKRTLIVMPSLPCNVAKRRNQIEAKRQQREDEQKRQLEKPKSSREESLTYNYTPLLIAASNGIVEIVERILDVNPEAIHHVSNDEQNILHMAIKHRQMEIFKIIKRKKGLKSLVPRITSEGRTILHQVARMDYYKGGHLAGVAFQLQDELHWYDRVRKIVPHHYHMHCDEDGQTPGDVLELDHDQMVKNAQKWLKETAQSCSTVAVLVATVVFAAAYTIPGGSEGGTPVFLRSPIFLFFTVMDVVGLATSLASVVMFLSILTSPCELWDFHKSLPRKLNLGFAFLFFSLITTMLAFSATILLTIRLEWKNWTSTLVYGAAFFPVTVFGIIQFPVYMVAESMVKQLGKQVKKVLPSRLIKCFTKRNERKYF</sequence>
<gene>
    <name evidence="5" type="ORF">RIF29_00498</name>
</gene>
<protein>
    <recommendedName>
        <fullName evidence="4">PGG domain-containing protein</fullName>
    </recommendedName>
</protein>
<feature type="region of interest" description="Disordered" evidence="2">
    <location>
        <begin position="363"/>
        <end position="386"/>
    </location>
</feature>
<feature type="transmembrane region" description="Helical" evidence="3">
    <location>
        <begin position="542"/>
        <end position="561"/>
    </location>
</feature>
<dbReference type="Proteomes" id="UP001372338">
    <property type="component" value="Unassembled WGS sequence"/>
</dbReference>
<organism evidence="5 6">
    <name type="scientific">Crotalaria pallida</name>
    <name type="common">Smooth rattlebox</name>
    <name type="synonym">Crotalaria striata</name>
    <dbReference type="NCBI Taxonomy" id="3830"/>
    <lineage>
        <taxon>Eukaryota</taxon>
        <taxon>Viridiplantae</taxon>
        <taxon>Streptophyta</taxon>
        <taxon>Embryophyta</taxon>
        <taxon>Tracheophyta</taxon>
        <taxon>Spermatophyta</taxon>
        <taxon>Magnoliopsida</taxon>
        <taxon>eudicotyledons</taxon>
        <taxon>Gunneridae</taxon>
        <taxon>Pentapetalae</taxon>
        <taxon>rosids</taxon>
        <taxon>fabids</taxon>
        <taxon>Fabales</taxon>
        <taxon>Fabaceae</taxon>
        <taxon>Papilionoideae</taxon>
        <taxon>50 kb inversion clade</taxon>
        <taxon>genistoids sensu lato</taxon>
        <taxon>core genistoids</taxon>
        <taxon>Crotalarieae</taxon>
        <taxon>Crotalaria</taxon>
    </lineage>
</organism>
<feature type="transmembrane region" description="Helical" evidence="3">
    <location>
        <begin position="657"/>
        <end position="679"/>
    </location>
</feature>
<dbReference type="PANTHER" id="PTHR24177">
    <property type="entry name" value="CASKIN"/>
    <property type="match status" value="1"/>
</dbReference>
<dbReference type="InterPro" id="IPR002110">
    <property type="entry name" value="Ankyrin_rpt"/>
</dbReference>
<keyword evidence="3" id="KW-0472">Membrane</keyword>
<dbReference type="AlphaFoldDB" id="A0AAN9IVW4"/>
<accession>A0AAN9IVW4</accession>
<keyword evidence="6" id="KW-1185">Reference proteome</keyword>
<keyword evidence="3" id="KW-0812">Transmembrane</keyword>
<evidence type="ECO:0000256" key="3">
    <source>
        <dbReference type="SAM" id="Phobius"/>
    </source>
</evidence>
<reference evidence="5 6" key="1">
    <citation type="submission" date="2024-01" db="EMBL/GenBank/DDBJ databases">
        <title>The genomes of 5 underutilized Papilionoideae crops provide insights into root nodulation and disease resistanc.</title>
        <authorList>
            <person name="Yuan L."/>
        </authorList>
    </citation>
    <scope>NUCLEOTIDE SEQUENCE [LARGE SCALE GENOMIC DNA]</scope>
    <source>
        <strain evidence="5">ZHUSHIDOU_FW_LH</strain>
        <tissue evidence="5">Leaf</tissue>
    </source>
</reference>
<feature type="domain" description="PGG" evidence="4">
    <location>
        <begin position="532"/>
        <end position="642"/>
    </location>
</feature>
<dbReference type="Pfam" id="PF12796">
    <property type="entry name" value="Ank_2"/>
    <property type="match status" value="1"/>
</dbReference>
<dbReference type="Gene3D" id="1.25.40.20">
    <property type="entry name" value="Ankyrin repeat-containing domain"/>
    <property type="match status" value="2"/>
</dbReference>
<keyword evidence="3" id="KW-1133">Transmembrane helix</keyword>
<evidence type="ECO:0000259" key="4">
    <source>
        <dbReference type="Pfam" id="PF13962"/>
    </source>
</evidence>
<feature type="transmembrane region" description="Helical" evidence="3">
    <location>
        <begin position="623"/>
        <end position="645"/>
    </location>
</feature>
<dbReference type="SUPFAM" id="SSF48403">
    <property type="entry name" value="Ankyrin repeat"/>
    <property type="match status" value="2"/>
</dbReference>
<dbReference type="InterPro" id="IPR036770">
    <property type="entry name" value="Ankyrin_rpt-contain_sf"/>
</dbReference>
<proteinExistence type="predicted"/>
<evidence type="ECO:0000313" key="5">
    <source>
        <dbReference type="EMBL" id="KAK7287287.1"/>
    </source>
</evidence>
<dbReference type="Pfam" id="PF13962">
    <property type="entry name" value="PGG"/>
    <property type="match status" value="1"/>
</dbReference>
<dbReference type="InterPro" id="IPR026961">
    <property type="entry name" value="PGG_dom"/>
</dbReference>
<dbReference type="EMBL" id="JAYWIO010000001">
    <property type="protein sequence ID" value="KAK7287287.1"/>
    <property type="molecule type" value="Genomic_DNA"/>
</dbReference>
<comment type="caution">
    <text evidence="5">The sequence shown here is derived from an EMBL/GenBank/DDBJ whole genome shotgun (WGS) entry which is preliminary data.</text>
</comment>
<evidence type="ECO:0000313" key="6">
    <source>
        <dbReference type="Proteomes" id="UP001372338"/>
    </source>
</evidence>
<dbReference type="GO" id="GO:0005886">
    <property type="term" value="C:plasma membrane"/>
    <property type="evidence" value="ECO:0007669"/>
    <property type="project" value="UniProtKB-SubCell"/>
</dbReference>
<name>A0AAN9IVW4_CROPI</name>
<comment type="subcellular location">
    <subcellularLocation>
        <location evidence="1">Cell membrane</location>
        <topology evidence="1">Peripheral membrane protein</topology>
        <orientation evidence="1">Cytoplasmic side</orientation>
    </subcellularLocation>
</comment>
<evidence type="ECO:0000256" key="2">
    <source>
        <dbReference type="SAM" id="MobiDB-lite"/>
    </source>
</evidence>
<dbReference type="SMART" id="SM00248">
    <property type="entry name" value="ANK"/>
    <property type="match status" value="6"/>
</dbReference>
<evidence type="ECO:0000256" key="1">
    <source>
        <dbReference type="ARBA" id="ARBA00004413"/>
    </source>
</evidence>
<dbReference type="PANTHER" id="PTHR24177:SF215">
    <property type="entry name" value="PGG DOMAIN-CONTAINING PROTEIN"/>
    <property type="match status" value="1"/>
</dbReference>